<dbReference type="Proteomes" id="UP001589810">
    <property type="component" value="Unassembled WGS sequence"/>
</dbReference>
<dbReference type="CDD" id="cd17393">
    <property type="entry name" value="MFS_MosC_like"/>
    <property type="match status" value="1"/>
</dbReference>
<proteinExistence type="predicted"/>
<dbReference type="Pfam" id="PF07690">
    <property type="entry name" value="MFS_1"/>
    <property type="match status" value="1"/>
</dbReference>
<dbReference type="InterPro" id="IPR036259">
    <property type="entry name" value="MFS_trans_sf"/>
</dbReference>
<dbReference type="RefSeq" id="WP_273943139.1">
    <property type="nucleotide sequence ID" value="NZ_CP097263.1"/>
</dbReference>
<feature type="transmembrane region" description="Helical" evidence="5">
    <location>
        <begin position="74"/>
        <end position="92"/>
    </location>
</feature>
<feature type="transmembrane region" description="Helical" evidence="5">
    <location>
        <begin position="98"/>
        <end position="122"/>
    </location>
</feature>
<feature type="transmembrane region" description="Helical" evidence="5">
    <location>
        <begin position="241"/>
        <end position="262"/>
    </location>
</feature>
<gene>
    <name evidence="7" type="ORF">ACFFH7_11295</name>
</gene>
<feature type="transmembrane region" description="Helical" evidence="5">
    <location>
        <begin position="274"/>
        <end position="296"/>
    </location>
</feature>
<comment type="caution">
    <text evidence="7">The sequence shown here is derived from an EMBL/GenBank/DDBJ whole genome shotgun (WGS) entry which is preliminary data.</text>
</comment>
<feature type="transmembrane region" description="Helical" evidence="5">
    <location>
        <begin position="302"/>
        <end position="323"/>
    </location>
</feature>
<feature type="transmembrane region" description="Helical" evidence="5">
    <location>
        <begin position="162"/>
        <end position="183"/>
    </location>
</feature>
<reference evidence="7 8" key="1">
    <citation type="submission" date="2024-09" db="EMBL/GenBank/DDBJ databases">
        <authorList>
            <person name="Sun Q."/>
            <person name="Mori K."/>
        </authorList>
    </citation>
    <scope>NUCLEOTIDE SEQUENCE [LARGE SCALE GENOMIC DNA]</scope>
    <source>
        <strain evidence="7 8">TBRC 1432</strain>
    </source>
</reference>
<evidence type="ECO:0000256" key="4">
    <source>
        <dbReference type="ARBA" id="ARBA00023136"/>
    </source>
</evidence>
<keyword evidence="2 5" id="KW-0812">Transmembrane</keyword>
<feature type="transmembrane region" description="Helical" evidence="5">
    <location>
        <begin position="42"/>
        <end position="62"/>
    </location>
</feature>
<feature type="transmembrane region" description="Helical" evidence="5">
    <location>
        <begin position="335"/>
        <end position="353"/>
    </location>
</feature>
<evidence type="ECO:0000313" key="8">
    <source>
        <dbReference type="Proteomes" id="UP001589810"/>
    </source>
</evidence>
<evidence type="ECO:0000256" key="2">
    <source>
        <dbReference type="ARBA" id="ARBA00022692"/>
    </source>
</evidence>
<dbReference type="InterPro" id="IPR020846">
    <property type="entry name" value="MFS_dom"/>
</dbReference>
<accession>A0ABV6MPF9</accession>
<sequence length="397" mass="41043">MTSPPRAARAATFLIFGLNGFGLGMWLVHLPNVERDIGVPHSVLGLLLLVLGGSALIGMQVLGPLVDRVGPRRLTPAAAAAFGLSLTVVGWLPSWWSLGLMLIVMGFANGGLDVAMNAHAVVVERGYPRPIMAAFHAMWSIGGAFAAGIGSVVLNAAVPTGITLTAVGLFVAALSLVAGRFTIDADHHQQQHEESFVTEAKPAPKGLVWILGFLALALMLSEGVANDWATLELKGILNASAGVAPLGYGAFAVAMTVGRFATDRVAAKIGATRIVRYGAAIAAIGLTIVTVSPWIWLALVGYALFGIGLAGGVPQLFTAAGNLDHRSAGALMARVVGLGYVGLLAGPAVIGGLTRFMPLNVAFAVPIVLCVLTVVFASALNPREDSELVGQRPMRNV</sequence>
<organism evidence="7 8">
    <name type="scientific">Kutzneria chonburiensis</name>
    <dbReference type="NCBI Taxonomy" id="1483604"/>
    <lineage>
        <taxon>Bacteria</taxon>
        <taxon>Bacillati</taxon>
        <taxon>Actinomycetota</taxon>
        <taxon>Actinomycetes</taxon>
        <taxon>Pseudonocardiales</taxon>
        <taxon>Pseudonocardiaceae</taxon>
        <taxon>Kutzneria</taxon>
    </lineage>
</organism>
<comment type="subcellular location">
    <subcellularLocation>
        <location evidence="1">Cell membrane</location>
        <topology evidence="1">Multi-pass membrane protein</topology>
    </subcellularLocation>
</comment>
<protein>
    <submittedName>
        <fullName evidence="7">MFS transporter</fullName>
    </submittedName>
</protein>
<dbReference type="PANTHER" id="PTHR23514">
    <property type="entry name" value="BYPASS OF STOP CODON PROTEIN 6"/>
    <property type="match status" value="1"/>
</dbReference>
<keyword evidence="4 5" id="KW-0472">Membrane</keyword>
<name>A0ABV6MPF9_9PSEU</name>
<evidence type="ECO:0000256" key="3">
    <source>
        <dbReference type="ARBA" id="ARBA00022989"/>
    </source>
</evidence>
<feature type="transmembrane region" description="Helical" evidence="5">
    <location>
        <begin position="12"/>
        <end position="30"/>
    </location>
</feature>
<dbReference type="SUPFAM" id="SSF103473">
    <property type="entry name" value="MFS general substrate transporter"/>
    <property type="match status" value="1"/>
</dbReference>
<dbReference type="PANTHER" id="PTHR23514:SF13">
    <property type="entry name" value="INNER MEMBRANE PROTEIN YBJJ"/>
    <property type="match status" value="1"/>
</dbReference>
<feature type="transmembrane region" description="Helical" evidence="5">
    <location>
        <begin position="134"/>
        <end position="156"/>
    </location>
</feature>
<dbReference type="Gene3D" id="1.20.1250.20">
    <property type="entry name" value="MFS general substrate transporter like domains"/>
    <property type="match status" value="1"/>
</dbReference>
<evidence type="ECO:0000256" key="5">
    <source>
        <dbReference type="SAM" id="Phobius"/>
    </source>
</evidence>
<evidence type="ECO:0000259" key="6">
    <source>
        <dbReference type="PROSITE" id="PS50850"/>
    </source>
</evidence>
<evidence type="ECO:0000313" key="7">
    <source>
        <dbReference type="EMBL" id="MFC0542069.1"/>
    </source>
</evidence>
<dbReference type="EMBL" id="JBHLUD010000003">
    <property type="protein sequence ID" value="MFC0542069.1"/>
    <property type="molecule type" value="Genomic_DNA"/>
</dbReference>
<feature type="domain" description="Major facilitator superfamily (MFS) profile" evidence="6">
    <location>
        <begin position="8"/>
        <end position="385"/>
    </location>
</feature>
<keyword evidence="8" id="KW-1185">Reference proteome</keyword>
<feature type="transmembrane region" description="Helical" evidence="5">
    <location>
        <begin position="359"/>
        <end position="380"/>
    </location>
</feature>
<dbReference type="InterPro" id="IPR051788">
    <property type="entry name" value="MFS_Transporter"/>
</dbReference>
<dbReference type="PROSITE" id="PS50850">
    <property type="entry name" value="MFS"/>
    <property type="match status" value="1"/>
</dbReference>
<evidence type="ECO:0000256" key="1">
    <source>
        <dbReference type="ARBA" id="ARBA00004651"/>
    </source>
</evidence>
<keyword evidence="3 5" id="KW-1133">Transmembrane helix</keyword>
<feature type="transmembrane region" description="Helical" evidence="5">
    <location>
        <begin position="203"/>
        <end position="221"/>
    </location>
</feature>
<dbReference type="InterPro" id="IPR011701">
    <property type="entry name" value="MFS"/>
</dbReference>